<dbReference type="PANTHER" id="PTHR31017">
    <property type="entry name" value="LATE SECRETORY PATHWAY PROTEIN AVL9-RELATED"/>
    <property type="match status" value="1"/>
</dbReference>
<dbReference type="PROSITE" id="PS50211">
    <property type="entry name" value="DENN"/>
    <property type="match status" value="1"/>
</dbReference>
<proteinExistence type="inferred from homology"/>
<dbReference type="RefSeq" id="XP_018985529.1">
    <property type="nucleotide sequence ID" value="XM_019131722.1"/>
</dbReference>
<evidence type="ECO:0000256" key="2">
    <source>
        <dbReference type="SAM" id="MobiDB-lite"/>
    </source>
</evidence>
<dbReference type="Pfam" id="PF09794">
    <property type="entry name" value="Avl9"/>
    <property type="match status" value="1"/>
</dbReference>
<evidence type="ECO:0000313" key="5">
    <source>
        <dbReference type="Proteomes" id="UP000094336"/>
    </source>
</evidence>
<dbReference type="AlphaFoldDB" id="A0A1E3QR92"/>
<dbReference type="EMBL" id="KV454430">
    <property type="protein sequence ID" value="ODQ80201.1"/>
    <property type="molecule type" value="Genomic_DNA"/>
</dbReference>
<comment type="similarity">
    <text evidence="1">Belongs to the AVL9 family.</text>
</comment>
<feature type="domain" description="UDENN" evidence="3">
    <location>
        <begin position="3"/>
        <end position="443"/>
    </location>
</feature>
<protein>
    <recommendedName>
        <fullName evidence="3">UDENN domain-containing protein</fullName>
    </recommendedName>
</protein>
<accession>A0A1E3QR92</accession>
<evidence type="ECO:0000259" key="3">
    <source>
        <dbReference type="PROSITE" id="PS50211"/>
    </source>
</evidence>
<feature type="region of interest" description="Disordered" evidence="2">
    <location>
        <begin position="471"/>
        <end position="490"/>
    </location>
</feature>
<dbReference type="InterPro" id="IPR037516">
    <property type="entry name" value="Tripartite_DENN"/>
</dbReference>
<gene>
    <name evidence="4" type="ORF">BABINDRAFT_35535</name>
</gene>
<dbReference type="Proteomes" id="UP000094336">
    <property type="component" value="Unassembled WGS sequence"/>
</dbReference>
<dbReference type="InterPro" id="IPR018307">
    <property type="entry name" value="ABL9/DENND6_dom"/>
</dbReference>
<dbReference type="OrthoDB" id="26278at2759"/>
<reference evidence="5" key="1">
    <citation type="submission" date="2016-05" db="EMBL/GenBank/DDBJ databases">
        <title>Comparative genomics of biotechnologically important yeasts.</title>
        <authorList>
            <consortium name="DOE Joint Genome Institute"/>
            <person name="Riley R."/>
            <person name="Haridas S."/>
            <person name="Wolfe K.H."/>
            <person name="Lopes M.R."/>
            <person name="Hittinger C.T."/>
            <person name="Goker M."/>
            <person name="Salamov A."/>
            <person name="Wisecaver J."/>
            <person name="Long T.M."/>
            <person name="Aerts A.L."/>
            <person name="Barry K."/>
            <person name="Choi C."/>
            <person name="Clum A."/>
            <person name="Coughlan A.Y."/>
            <person name="Deshpande S."/>
            <person name="Douglass A.P."/>
            <person name="Hanson S.J."/>
            <person name="Klenk H.-P."/>
            <person name="Labutti K."/>
            <person name="Lapidus A."/>
            <person name="Lindquist E."/>
            <person name="Lipzen A."/>
            <person name="Meier-Kolthoff J.P."/>
            <person name="Ohm R.A."/>
            <person name="Otillar R.P."/>
            <person name="Pangilinan J."/>
            <person name="Peng Y."/>
            <person name="Rokas A."/>
            <person name="Rosa C.A."/>
            <person name="Scheuner C."/>
            <person name="Sibirny A.A."/>
            <person name="Slot J.C."/>
            <person name="Stielow J.B."/>
            <person name="Sun H."/>
            <person name="Kurtzman C.P."/>
            <person name="Blackwell M."/>
            <person name="Grigoriev I.V."/>
            <person name="Jeffries T.W."/>
        </authorList>
    </citation>
    <scope>NUCLEOTIDE SEQUENCE [LARGE SCALE GENOMIC DNA]</scope>
    <source>
        <strain evidence="5">NRRL Y-12698</strain>
    </source>
</reference>
<evidence type="ECO:0000313" key="4">
    <source>
        <dbReference type="EMBL" id="ODQ80201.1"/>
    </source>
</evidence>
<name>A0A1E3QR92_9ASCO</name>
<dbReference type="InterPro" id="IPR051731">
    <property type="entry name" value="DENND11/AVL9_GEFs"/>
</dbReference>
<dbReference type="PANTHER" id="PTHR31017:SF1">
    <property type="entry name" value="LATE SECRETORY PATHWAY PROTEIN AVL9 HOMOLOG"/>
    <property type="match status" value="1"/>
</dbReference>
<evidence type="ECO:0000256" key="1">
    <source>
        <dbReference type="ARBA" id="ARBA00038178"/>
    </source>
</evidence>
<keyword evidence="5" id="KW-1185">Reference proteome</keyword>
<organism evidence="4 5">
    <name type="scientific">Babjeviella inositovora NRRL Y-12698</name>
    <dbReference type="NCBI Taxonomy" id="984486"/>
    <lineage>
        <taxon>Eukaryota</taxon>
        <taxon>Fungi</taxon>
        <taxon>Dikarya</taxon>
        <taxon>Ascomycota</taxon>
        <taxon>Saccharomycotina</taxon>
        <taxon>Pichiomycetes</taxon>
        <taxon>Serinales incertae sedis</taxon>
        <taxon>Babjeviella</taxon>
    </lineage>
</organism>
<dbReference type="GO" id="GO:0006892">
    <property type="term" value="P:post-Golgi vesicle-mediated transport"/>
    <property type="evidence" value="ECO:0007669"/>
    <property type="project" value="EnsemblFungi"/>
</dbReference>
<dbReference type="GeneID" id="30149575"/>
<sequence>MVFALCVVDFHHIRGPEIQHWISPDGDDKSALFPNLPFQALPDGSHLFAELFTQFTLLYDYENDFSPAPLDPDYDFSTVNTLFGCGCIRQIQSLELAALADLTRSVVQKAVVVISRQPLLNTIKDKLRIVTNSYFDQHDFLDVLVLQSLLHDLLLVHRSTVDNTDYYMNLNLRMFLLRFKQRFLVVFKLLLLEKRVMIYSSRDDLIDFELNLISLVPNLMGNLQDSGSPRLHNLSVKERLRKPSSLNTNDRTSMLRFYGLPLQIFNRGGFFYPYISLQQLDDLSNEQSKFYIIGTSNQLLRDRKATLCDVIINLDTNQLEFQDPALEAVLGLTVNDKRFADDLVSQTAKNFHRLTTQYLGSDDYIRCQLEEYLLSLLLTAKCNSYMSQYGIPPPGFEYNDRSGNLALFNEQFVTTWMATQNYAIWNATADDFVFNFLEPQHVGIETETVGFLDRISMSKFDIVEAQRAEAAVERKEKPDRSPGSDMETLTESASAVNLEEAKVEPATATAATFIESWSNWAFKGT</sequence>
<feature type="compositionally biased region" description="Basic and acidic residues" evidence="2">
    <location>
        <begin position="471"/>
        <end position="482"/>
    </location>
</feature>
<dbReference type="GO" id="GO:0005737">
    <property type="term" value="C:cytoplasm"/>
    <property type="evidence" value="ECO:0007669"/>
    <property type="project" value="TreeGrafter"/>
</dbReference>